<keyword evidence="1" id="KW-0732">Signal</keyword>
<comment type="caution">
    <text evidence="2">The sequence shown here is derived from an EMBL/GenBank/DDBJ whole genome shotgun (WGS) entry which is preliminary data.</text>
</comment>
<reference evidence="2" key="1">
    <citation type="journal article" date="2021" name="Nat. Commun.">
        <title>Genetic determinants of endophytism in the Arabidopsis root mycobiome.</title>
        <authorList>
            <person name="Mesny F."/>
            <person name="Miyauchi S."/>
            <person name="Thiergart T."/>
            <person name="Pickel B."/>
            <person name="Atanasova L."/>
            <person name="Karlsson M."/>
            <person name="Huettel B."/>
            <person name="Barry K.W."/>
            <person name="Haridas S."/>
            <person name="Chen C."/>
            <person name="Bauer D."/>
            <person name="Andreopoulos W."/>
            <person name="Pangilinan J."/>
            <person name="LaButti K."/>
            <person name="Riley R."/>
            <person name="Lipzen A."/>
            <person name="Clum A."/>
            <person name="Drula E."/>
            <person name="Henrissat B."/>
            <person name="Kohler A."/>
            <person name="Grigoriev I.V."/>
            <person name="Martin F.M."/>
            <person name="Hacquard S."/>
        </authorList>
    </citation>
    <scope>NUCLEOTIDE SEQUENCE</scope>
    <source>
        <strain evidence="2">MPI-CAGE-AT-0016</strain>
    </source>
</reference>
<dbReference type="AlphaFoldDB" id="A0A8K0TLX1"/>
<accession>A0A8K0TLX1</accession>
<organism evidence="2 3">
    <name type="scientific">Plectosphaerella cucumerina</name>
    <dbReference type="NCBI Taxonomy" id="40658"/>
    <lineage>
        <taxon>Eukaryota</taxon>
        <taxon>Fungi</taxon>
        <taxon>Dikarya</taxon>
        <taxon>Ascomycota</taxon>
        <taxon>Pezizomycotina</taxon>
        <taxon>Sordariomycetes</taxon>
        <taxon>Hypocreomycetidae</taxon>
        <taxon>Glomerellales</taxon>
        <taxon>Plectosphaerellaceae</taxon>
        <taxon>Plectosphaerella</taxon>
    </lineage>
</organism>
<dbReference type="OrthoDB" id="2251794at2759"/>
<protein>
    <submittedName>
        <fullName evidence="2">Uncharacterized protein</fullName>
    </submittedName>
</protein>
<evidence type="ECO:0000256" key="1">
    <source>
        <dbReference type="SAM" id="SignalP"/>
    </source>
</evidence>
<feature type="signal peptide" evidence="1">
    <location>
        <begin position="1"/>
        <end position="15"/>
    </location>
</feature>
<evidence type="ECO:0000313" key="3">
    <source>
        <dbReference type="Proteomes" id="UP000813385"/>
    </source>
</evidence>
<proteinExistence type="predicted"/>
<keyword evidence="3" id="KW-1185">Reference proteome</keyword>
<dbReference type="EMBL" id="JAGPXD010000003">
    <property type="protein sequence ID" value="KAH7362798.1"/>
    <property type="molecule type" value="Genomic_DNA"/>
</dbReference>
<feature type="chain" id="PRO_5035443808" evidence="1">
    <location>
        <begin position="16"/>
        <end position="116"/>
    </location>
</feature>
<evidence type="ECO:0000313" key="2">
    <source>
        <dbReference type="EMBL" id="KAH7362798.1"/>
    </source>
</evidence>
<sequence length="116" mass="12207">MHFLHLAFLPVVALAALDGRCTGSQATGFWKESGICITTTNCSNRGGRTKNGACPSDPDNVKCCLIGAEPSDANPCGLYSHCTWRPGGSGCPGGTWYQGYCPGPSNYQCCRVRAGE</sequence>
<dbReference type="Proteomes" id="UP000813385">
    <property type="component" value="Unassembled WGS sequence"/>
</dbReference>
<name>A0A8K0TLX1_9PEZI</name>
<gene>
    <name evidence="2" type="ORF">B0T11DRAFT_87501</name>
</gene>